<dbReference type="Pfam" id="PF04977">
    <property type="entry name" value="DivIC"/>
    <property type="match status" value="1"/>
</dbReference>
<name>A0A9D2NPV3_9FIRM</name>
<comment type="caution">
    <text evidence="3">The sequence shown here is derived from an EMBL/GenBank/DDBJ whole genome shotgun (WGS) entry which is preliminary data.</text>
</comment>
<evidence type="ECO:0000313" key="4">
    <source>
        <dbReference type="Proteomes" id="UP000823896"/>
    </source>
</evidence>
<sequence length="109" mass="12307">MAKRKKYELKKSAKAMLCLIFAGLSAGMLYSSAQELQTMLQLKESIANDQNEIADLKQQESDLSEEKTKLEDPEYLKYMVRGKYLVSKDGEQVFKLPSSDSDTDTQGSE</sequence>
<reference evidence="3" key="2">
    <citation type="submission" date="2021-04" db="EMBL/GenBank/DDBJ databases">
        <authorList>
            <person name="Gilroy R."/>
        </authorList>
    </citation>
    <scope>NUCLEOTIDE SEQUENCE</scope>
    <source>
        <strain evidence="3">CHK187-11901</strain>
    </source>
</reference>
<feature type="coiled-coil region" evidence="1">
    <location>
        <begin position="39"/>
        <end position="66"/>
    </location>
</feature>
<dbReference type="InterPro" id="IPR039076">
    <property type="entry name" value="DivIC"/>
</dbReference>
<dbReference type="Proteomes" id="UP000823896">
    <property type="component" value="Unassembled WGS sequence"/>
</dbReference>
<dbReference type="AlphaFoldDB" id="A0A9D2NPV3"/>
<keyword evidence="2" id="KW-0732">Signal</keyword>
<evidence type="ECO:0000256" key="2">
    <source>
        <dbReference type="SAM" id="SignalP"/>
    </source>
</evidence>
<keyword evidence="1" id="KW-0175">Coiled coil</keyword>
<organism evidence="3 4">
    <name type="scientific">Candidatus Merdibacter merdavium</name>
    <dbReference type="NCBI Taxonomy" id="2838692"/>
    <lineage>
        <taxon>Bacteria</taxon>
        <taxon>Bacillati</taxon>
        <taxon>Bacillota</taxon>
        <taxon>Erysipelotrichia</taxon>
        <taxon>Erysipelotrichales</taxon>
        <taxon>Erysipelotrichaceae</taxon>
        <taxon>Merdibacter</taxon>
    </lineage>
</organism>
<dbReference type="GO" id="GO:0051301">
    <property type="term" value="P:cell division"/>
    <property type="evidence" value="ECO:0007669"/>
    <property type="project" value="InterPro"/>
</dbReference>
<gene>
    <name evidence="3" type="ORF">H9702_04335</name>
</gene>
<proteinExistence type="predicted"/>
<feature type="chain" id="PRO_5039109646" evidence="2">
    <location>
        <begin position="34"/>
        <end position="109"/>
    </location>
</feature>
<evidence type="ECO:0000256" key="1">
    <source>
        <dbReference type="SAM" id="Coils"/>
    </source>
</evidence>
<dbReference type="PANTHER" id="PTHR40027">
    <property type="entry name" value="CELL DIVISION PROTEIN DIVIC"/>
    <property type="match status" value="1"/>
</dbReference>
<dbReference type="PANTHER" id="PTHR40027:SF1">
    <property type="entry name" value="CELL DIVISION PROTEIN DIVIC"/>
    <property type="match status" value="1"/>
</dbReference>
<reference evidence="3" key="1">
    <citation type="journal article" date="2021" name="PeerJ">
        <title>Extensive microbial diversity within the chicken gut microbiome revealed by metagenomics and culture.</title>
        <authorList>
            <person name="Gilroy R."/>
            <person name="Ravi A."/>
            <person name="Getino M."/>
            <person name="Pursley I."/>
            <person name="Horton D.L."/>
            <person name="Alikhan N.F."/>
            <person name="Baker D."/>
            <person name="Gharbi K."/>
            <person name="Hall N."/>
            <person name="Watson M."/>
            <person name="Adriaenssens E.M."/>
            <person name="Foster-Nyarko E."/>
            <person name="Jarju S."/>
            <person name="Secka A."/>
            <person name="Antonio M."/>
            <person name="Oren A."/>
            <person name="Chaudhuri R.R."/>
            <person name="La Ragione R."/>
            <person name="Hildebrand F."/>
            <person name="Pallen M.J."/>
        </authorList>
    </citation>
    <scope>NUCLEOTIDE SEQUENCE</scope>
    <source>
        <strain evidence="3">CHK187-11901</strain>
    </source>
</reference>
<dbReference type="InterPro" id="IPR007060">
    <property type="entry name" value="FtsL/DivIC"/>
</dbReference>
<dbReference type="EMBL" id="DWWM01000026">
    <property type="protein sequence ID" value="HJC36340.1"/>
    <property type="molecule type" value="Genomic_DNA"/>
</dbReference>
<feature type="signal peptide" evidence="2">
    <location>
        <begin position="1"/>
        <end position="33"/>
    </location>
</feature>
<protein>
    <submittedName>
        <fullName evidence="3">Septum formation initiator family protein</fullName>
    </submittedName>
</protein>
<accession>A0A9D2NPV3</accession>
<evidence type="ECO:0000313" key="3">
    <source>
        <dbReference type="EMBL" id="HJC36340.1"/>
    </source>
</evidence>